<gene>
    <name evidence="2" type="ORF">Sps_03059</name>
</gene>
<reference evidence="2 3" key="1">
    <citation type="submission" date="2016-03" db="EMBL/GenBank/DDBJ databases">
        <title>Complete genome sequence of Shewanella psychrophila WP2, a deep sea bacterium isolated from west Pacific sediment.</title>
        <authorList>
            <person name="Xu G."/>
            <person name="Jian H."/>
        </authorList>
    </citation>
    <scope>NUCLEOTIDE SEQUENCE [LARGE SCALE GENOMIC DNA]</scope>
    <source>
        <strain evidence="2 3">WP2</strain>
    </source>
</reference>
<organism evidence="2 3">
    <name type="scientific">Shewanella psychrophila</name>
    <dbReference type="NCBI Taxonomy" id="225848"/>
    <lineage>
        <taxon>Bacteria</taxon>
        <taxon>Pseudomonadati</taxon>
        <taxon>Pseudomonadota</taxon>
        <taxon>Gammaproteobacteria</taxon>
        <taxon>Alteromonadales</taxon>
        <taxon>Shewanellaceae</taxon>
        <taxon>Shewanella</taxon>
    </lineage>
</organism>
<feature type="compositionally biased region" description="Polar residues" evidence="1">
    <location>
        <begin position="3961"/>
        <end position="3974"/>
    </location>
</feature>
<evidence type="ECO:0000313" key="3">
    <source>
        <dbReference type="Proteomes" id="UP000189545"/>
    </source>
</evidence>
<sequence>MADLSEPTIIYYVQSNDNIWAVTADGRWFAITADSVMPGLMLYKVSSDDIQVDDEQLPTILIGEQTITLPLDIAIRISPNLSGRFDTQQDSSSSQTSKSTSSSQTSDSGDTTPDQQGVNLNFQLIANTENDLTPTSGFDTSGDSLEKQSAQIQNQGAEQDSFQTLDLTVEIIDGGDGYINRAETPIIDLIGQAIDARDGQQLLLTLTDINGQQITLDVFVTGESWQVIDLNISILADGVITAEITAPTYPGIAHKGEDTSIKDTQATISVEIVDNDQLINADEMSAVTLTGQVNNVENGQTITVTIADDNGHKLVFETLVIAGTWAIENIDLSEFEDGSLMVTAATFDVAGNPTSASTVLPVDILASITIDVDSGSDTVINATEMLSTDMSGTVFDIEDGQLVTILVTDSQGDQLSYSTSVINGQWQIDDADLSSLADGPLEFKAQAVDIAGNNVFSTNDVYKESQAAVSIVAADIDGVLNKYEVSTTNLLGLVHNVEDARPVAITVTDINGNSLNFSATVRNGVWIVKDADLSSLADGELVLTAITSDFEGNVAENSNTVQKDTQASVTITMIDNDGVINAAELSAVEAKGSVTNIEDGQVVSISFKDTNGHTLTVTTTVISGQWSVTGVDLTDFDDGSLVATAQVSDKAGNDASATTDIPVDILATITIHVDSGEDTVINQTETLSTDIYGTVSDIEDGQAITIEVIDTDGNALTFTTTVNLGHWNINDTVLSSLVDGPLTFNASATDLAGNTANSGLGLYKETQAAITIRAIDGDGILNGIESTNSLLAGLVHNVEDGRPVFISVTDSSGTSLTFTSTVRNGVWLVKGADLSSLEDGTLILQADTSDFEGNFATNTNTVEKDTSPVEVTIEIITGSDDTLNQFESPSTRLHGQTLNIEDGRIVSITVIDINNRTLTFEAVVKDNLWQLDNVDLSSLADGPITATANVSDIAGNTASSTDNKNKNVIADIEFSPSTEDQTLNATTVQSAIFRGDSLDIENGQTVTVTFTDTSNNSLTFTTQVIFGQWLLPNLDLSSLLDGNISVTAETIDIYGNPASDTTSLHKDTRAMVSIEIIDNDGVLNAQEMATVLIRGTVTNVEDGRTVTVSLSDGTNIATATAIITGGIWQLTAQDLSGFLDGVLTATATVTDEAGNTATADTTMPVDILANVTISVDTSQNVSDSIINTAEMNQVDISGTTSDIENNQTITVVVRDASLNELTFTTTVINGVWTINDADLSILTDGNLTFEASASDQAGNLATSSTSALKDSLADISIHIDSGSDELLASSELSAVLISGTTTNIEVGRTVTVVLTDFAGNTHSLNTTVQAGGLWSIPLQNFIALGFADGLFTATANVTDLAGNPATASDTATLDTQVTIDIDTGADGFNAALFMYGVQDSLTGTTTGVEQNQTVTLTVTDGVDTLTFTTQVNADGSWQFNTLDVSSLNKNNTWVMDVDVSDLAGNSAQDLMPTLDLPEAHFLFEIILNLDPTTSTTVDFDIPDAVLKISAEQARLLTMTSDNQALSINVASDGLSFILTRDGDGETVMTASLVGGALQVTLHQTIDELSGINTTTYIQLEALQTDTDGTTEQVITYAVLNIYDTPPLAVDDEVSVIEDVLSKGSLTGNDYTIEGPLVLTKISYNGTDYPISVGTPAVVVTPQGTLTVQSNGSWQFVASNNLDNTLNQNFQFDYHVLDVDGSTGMATANFSVEDGAAGQMTDVVIFTQEADIDASLSQNENFTITGGSDALLTSSLAFSSLTPSHLDNQLFTSDGKLIKFDLSADGKTLTAYTEGMPNVTIFTLVLSSVNNGNDLDVTVVYDQFRPLDHDLEEILDIETQITATDSDGTEIDLGSLQWQITDGNNPQLTNISQLTFAEDALVGPALQQTGQFDVLVGSDAIASIAFSDIGQQPGLTSGGQTIIYSLSGDGLTLTAHTGNIANPVFVIVLTQTWNAETDSLSQDYTITLHRAFDQVGSENVDLKLNVTDLDGDSTQATLTMTVNDASAATIDNISLNVSELPSVTAYDNDDNGLFNVNASKDPIVDVQFDVIDGAEVKNTDGTTLTQNGETIHWVIKDDGARIEGVTTSGDLVFTISLPLDINIGAGTSGTIAIDFTLLGPIDHLGTADLMDTLAVNVKVIDSDNTTAAGQVSIDIYDGKEAILPDPVALHMTEGNLTTSSSISTSEIMNALPGGDNIASIELADGFTFGAYKSAGQDISLTGTPNGNGWYTATRDGDSQTVFQIRFGADGKVEYKQFLSLDHADANGENDLDITFQVQAIDADGDKSTSQTVTVTVTDDVPDATTKTLSFFESANEVHTVQMFSTSEQGADGASATKVIYKGVEYDIGVTIDLMTDANPTAEKYGELVVDANGLATITSFEFNYADPQFSEVVNIRVTDADGDIVINSLTITAKDQLGSVKVFTTDFVEDTTGTVAVQASPGDIDAGEIVTSLVFDTAALQGGILSLDGVELPKDGMGNYILSGSNLNIDGLTGVAIPNGNLTYTPAEDASDATVAASFDITVNIAGKGPIATSVPITIASVADVPIWDNASIFSYSLDEDDSSIALTLDANSKDENGADAQGSETISYIITNITLGLTLSSVGVPITNGMTISQHQLDSLEAEIGANLAGSFTFNIQAVTTESDNGDTALSSIETVTLDVTPIADKPTLTTRDIRSEEDAPILLKDIISGELTDDSGSETLSYEFTLPDGWSLQGDSVVDLGGGVWTVLAIDVLSGNAKLLPGVDVSSASSGDFSITIRSFATESSQDGLDPKDKVLNPNPNYSDPDTITISLKGVANDVPTINGDSAVWSIDHGTGVISSVVNFNEDQNIPLDFSIVTSDDDGSETLDLRIAGLPQGVIFVDSGGTPVNLPVVEFINGQPVYGVSTALLATLSLQPVEDFSGQISLTIFVESTELDGDSSDYELTLNIGISPVIDANAASLATTNYGLEDHAIPLDLTPSLGADLDSSETVTGLIIPLQSGSGFILTLDGAEIDIPVSGLDVSSLLDSTSPDIESLLASGRLAVVPPQDADGSFSFDVQYQITDTSETGETISEYVSTQVTIIVDAVVEANTHLQANQTSLISTDGSAIDLTNQVLFYDEDIDGSEVLDYVVIRVPSGDGWYISHPNGAINDGDGRWIIPVDGMTNDTTQEYALDILAGATIISEFATGQQLITVEARVLDRDDAEIIRANFFVQFDQDAGTSSATVVDPLQATPADAIEDNVIDFAGHLNLSITADMNDQISFRVLASDLPQGGYFTGADVRAVFDASGDNVIEYVFTSASLANLQLHNISDNYAGELNIPIRIIATDTISGDTQIDDTQILEIEIAPRVDGASLTITNKTMLEDQPIPLGINLSFQDSDTGPTTGGNETLIFNDAGKPISITFLDGGGINDPSGLWVLKAGTTDTYLFGGNNLVTLNASLALIQFVPPEHLSGDFRFKIAGTVIDTATINGSDVTHEASFENISTITVMPVTDAADLPTTTQTLTGLEDSDIDLSALAGGSINLIDLDGSEVIFLTLQGVPEGAVLYYRDGANLIQLPNNGVDGGSFEGNPTYSWSVTLAQLANLVMRPPQDFNGDIPLSIQAITQELGTTDFVTTSADIIVGISPVADGVQIIQTPDSLYNSLEDEIIVIDLAAEALELSGSEQLQLTITITSADASALVDLDGIKVGSDFVSFTDLGGGVFSASLLISANNLSEFELHPGNLAFGTLNVQMDIASVDTARVLGIDETDTSAPQTFNFDIEIEPEVDAPIWTQVGDIIANDPNDVSLNLGVELQNPAATETGNVSIFGLPDTMTLSAGSKTGNKWIVSLDDLAGLKVIGANDGDTFQLYIEPIAELNGDTAPGSLRIITVTVDINAVMMLSAPATNLLSVQQDLMASPDMVESQAAIEDSLLSSESYEKISRHVDDRAPIDAINSEQPLTEQPFDSDKQKTEAELAQDILTESISDSVSRNEDPLYQASQNTPEPSNTQVLPFADGASREALNNLQDEINLMSQLP</sequence>
<dbReference type="InterPro" id="IPR019959">
    <property type="entry name" value="T1SS-143_rpt-cont_dom"/>
</dbReference>
<proteinExistence type="predicted"/>
<feature type="region of interest" description="Disordered" evidence="1">
    <location>
        <begin position="3946"/>
        <end position="3975"/>
    </location>
</feature>
<accession>A0A1S6HRQ3</accession>
<dbReference type="KEGG" id="spsw:Sps_03059"/>
<feature type="compositionally biased region" description="Low complexity" evidence="1">
    <location>
        <begin position="86"/>
        <end position="116"/>
    </location>
</feature>
<evidence type="ECO:0000313" key="2">
    <source>
        <dbReference type="EMBL" id="AQS38206.1"/>
    </source>
</evidence>
<evidence type="ECO:0000256" key="1">
    <source>
        <dbReference type="SAM" id="MobiDB-lite"/>
    </source>
</evidence>
<dbReference type="NCBIfam" id="NF033510">
    <property type="entry name" value="Ca_tandemer"/>
    <property type="match status" value="9"/>
</dbReference>
<dbReference type="Gene3D" id="2.60.40.10">
    <property type="entry name" value="Immunoglobulins"/>
    <property type="match status" value="11"/>
</dbReference>
<keyword evidence="3" id="KW-1185">Reference proteome</keyword>
<dbReference type="RefSeq" id="WP_149027286.1">
    <property type="nucleotide sequence ID" value="NZ_CP014782.1"/>
</dbReference>
<feature type="region of interest" description="Disordered" evidence="1">
    <location>
        <begin position="84"/>
        <end position="116"/>
    </location>
</feature>
<dbReference type="EMBL" id="CP014782">
    <property type="protein sequence ID" value="AQS38206.1"/>
    <property type="molecule type" value="Genomic_DNA"/>
</dbReference>
<dbReference type="OrthoDB" id="5649378at2"/>
<dbReference type="NCBIfam" id="TIGR03660">
    <property type="entry name" value="T1SS_rpt_143"/>
    <property type="match status" value="1"/>
</dbReference>
<name>A0A1S6HRQ3_9GAMM</name>
<dbReference type="Proteomes" id="UP000189545">
    <property type="component" value="Chromosome"/>
</dbReference>
<dbReference type="InterPro" id="IPR013783">
    <property type="entry name" value="Ig-like_fold"/>
</dbReference>
<feature type="region of interest" description="Disordered" evidence="1">
    <location>
        <begin position="3907"/>
        <end position="3933"/>
    </location>
</feature>
<protein>
    <submittedName>
        <fullName evidence="2">Uncharacterized protein</fullName>
    </submittedName>
</protein>
<dbReference type="STRING" id="225848.Sps_03059"/>
<feature type="region of interest" description="Disordered" evidence="1">
    <location>
        <begin position="131"/>
        <end position="157"/>
    </location>
</feature>